<feature type="transmembrane region" description="Helical" evidence="8">
    <location>
        <begin position="61"/>
        <end position="82"/>
    </location>
</feature>
<accession>A0A090QVH6</accession>
<dbReference type="Proteomes" id="UP000029227">
    <property type="component" value="Unassembled WGS sequence"/>
</dbReference>
<evidence type="ECO:0000256" key="4">
    <source>
        <dbReference type="ARBA" id="ARBA00022692"/>
    </source>
</evidence>
<keyword evidence="5 8" id="KW-1133">Transmembrane helix</keyword>
<feature type="compositionally biased region" description="Low complexity" evidence="7">
    <location>
        <begin position="89"/>
        <end position="108"/>
    </location>
</feature>
<keyword evidence="3" id="KW-1003">Cell membrane</keyword>
<keyword evidence="2" id="KW-0813">Transport</keyword>
<feature type="region of interest" description="Disordered" evidence="7">
    <location>
        <begin position="89"/>
        <end position="119"/>
    </location>
</feature>
<evidence type="ECO:0000256" key="2">
    <source>
        <dbReference type="ARBA" id="ARBA00022448"/>
    </source>
</evidence>
<protein>
    <submittedName>
        <fullName evidence="9">ABC transporter permease protein YnjC</fullName>
    </submittedName>
</protein>
<dbReference type="EMBL" id="BBMN01000015">
    <property type="protein sequence ID" value="GAL07195.1"/>
    <property type="molecule type" value="Genomic_DNA"/>
</dbReference>
<evidence type="ECO:0000313" key="9">
    <source>
        <dbReference type="EMBL" id="GAL07195.1"/>
    </source>
</evidence>
<dbReference type="SUPFAM" id="SSF161098">
    <property type="entry name" value="MetI-like"/>
    <property type="match status" value="1"/>
</dbReference>
<dbReference type="PANTHER" id="PTHR30183:SF6">
    <property type="entry name" value="INNER MEMBRANE ABC TRANSPORTER PERMEASE PROTEIN YNJC"/>
    <property type="match status" value="1"/>
</dbReference>
<sequence length="119" mass="12612">MANLVQVKRPIVQPAILMGLAVGISVSLAQYLPTQMLGAGRISTITTEAVALASGQDRRVMAIYGLLQGLLPLLFFGLAVFINRRTSRYSSPYSSQGHGSSDTSSTHSGSHHANDTVRG</sequence>
<evidence type="ECO:0000256" key="3">
    <source>
        <dbReference type="ARBA" id="ARBA00022475"/>
    </source>
</evidence>
<reference evidence="9 10" key="1">
    <citation type="journal article" date="2014" name="Genome Announc.">
        <title>Draft Genome Sequences of Two Vibrionaceae Species, Vibrio ponticus C121 and Photobacterium aphoticum C119, Isolated as Coral Reef Microbiota.</title>
        <authorList>
            <person name="Al-saari N."/>
            <person name="Meirelles P.M."/>
            <person name="Mino S."/>
            <person name="Suda W."/>
            <person name="Oshima K."/>
            <person name="Hattori M."/>
            <person name="Ohkuma M."/>
            <person name="Thompson F.L."/>
            <person name="Gomez-Gil B."/>
            <person name="Sawabe T."/>
            <person name="Sawabe T."/>
        </authorList>
    </citation>
    <scope>NUCLEOTIDE SEQUENCE [LARGE SCALE GENOMIC DNA]</scope>
    <source>
        <strain evidence="9 10">JCM 19237</strain>
    </source>
</reference>
<name>A0A090QVH6_9GAMM</name>
<evidence type="ECO:0000256" key="7">
    <source>
        <dbReference type="SAM" id="MobiDB-lite"/>
    </source>
</evidence>
<dbReference type="InterPro" id="IPR035906">
    <property type="entry name" value="MetI-like_sf"/>
</dbReference>
<evidence type="ECO:0000256" key="5">
    <source>
        <dbReference type="ARBA" id="ARBA00022989"/>
    </source>
</evidence>
<evidence type="ECO:0000313" key="10">
    <source>
        <dbReference type="Proteomes" id="UP000029227"/>
    </source>
</evidence>
<evidence type="ECO:0000256" key="1">
    <source>
        <dbReference type="ARBA" id="ARBA00004651"/>
    </source>
</evidence>
<proteinExistence type="predicted"/>
<keyword evidence="4 8" id="KW-0812">Transmembrane</keyword>
<dbReference type="GO" id="GO:0005886">
    <property type="term" value="C:plasma membrane"/>
    <property type="evidence" value="ECO:0007669"/>
    <property type="project" value="UniProtKB-SubCell"/>
</dbReference>
<dbReference type="STRING" id="754436.JCM19237_4611"/>
<evidence type="ECO:0000256" key="6">
    <source>
        <dbReference type="ARBA" id="ARBA00023136"/>
    </source>
</evidence>
<organism evidence="9 10">
    <name type="scientific">Photobacterium aphoticum</name>
    <dbReference type="NCBI Taxonomy" id="754436"/>
    <lineage>
        <taxon>Bacteria</taxon>
        <taxon>Pseudomonadati</taxon>
        <taxon>Pseudomonadota</taxon>
        <taxon>Gammaproteobacteria</taxon>
        <taxon>Vibrionales</taxon>
        <taxon>Vibrionaceae</taxon>
        <taxon>Photobacterium</taxon>
    </lineage>
</organism>
<dbReference type="eggNOG" id="COG4135">
    <property type="taxonomic scope" value="Bacteria"/>
</dbReference>
<comment type="caution">
    <text evidence="9">The sequence shown here is derived from an EMBL/GenBank/DDBJ whole genome shotgun (WGS) entry which is preliminary data.</text>
</comment>
<keyword evidence="6 8" id="KW-0472">Membrane</keyword>
<comment type="subcellular location">
    <subcellularLocation>
        <location evidence="1">Cell membrane</location>
        <topology evidence="1">Multi-pass membrane protein</topology>
    </subcellularLocation>
</comment>
<dbReference type="PANTHER" id="PTHR30183">
    <property type="entry name" value="MOLYBDENUM TRANSPORT SYSTEM PERMEASE PROTEIN MODB"/>
    <property type="match status" value="1"/>
</dbReference>
<gene>
    <name evidence="9" type="ORF">JCM19237_4611</name>
</gene>
<evidence type="ECO:0000256" key="8">
    <source>
        <dbReference type="SAM" id="Phobius"/>
    </source>
</evidence>
<feature type="transmembrane region" description="Helical" evidence="8">
    <location>
        <begin position="12"/>
        <end position="32"/>
    </location>
</feature>
<dbReference type="AlphaFoldDB" id="A0A090QVH6"/>